<dbReference type="InterPro" id="IPR053029">
    <property type="entry name" value="RNA_pol_I-specific_init_factor"/>
</dbReference>
<evidence type="ECO:0000313" key="2">
    <source>
        <dbReference type="EMBL" id="KAK3898265.1"/>
    </source>
</evidence>
<gene>
    <name evidence="2" type="ORF">C8A05DRAFT_47362</name>
</gene>
<dbReference type="GO" id="GO:0042790">
    <property type="term" value="P:nucleolar large rRNA transcription by RNA polymerase I"/>
    <property type="evidence" value="ECO:0007669"/>
    <property type="project" value="TreeGrafter"/>
</dbReference>
<feature type="compositionally biased region" description="Low complexity" evidence="1">
    <location>
        <begin position="100"/>
        <end position="111"/>
    </location>
</feature>
<feature type="compositionally biased region" description="Acidic residues" evidence="1">
    <location>
        <begin position="437"/>
        <end position="449"/>
    </location>
</feature>
<dbReference type="PANTHER" id="PTHR28244">
    <property type="entry name" value="RNA POLYMERASE I-SPECIFIC TRANSCRIPTION INITIATION FACTOR RRN11"/>
    <property type="match status" value="1"/>
</dbReference>
<organism evidence="2 3">
    <name type="scientific">Staphylotrichum tortipilum</name>
    <dbReference type="NCBI Taxonomy" id="2831512"/>
    <lineage>
        <taxon>Eukaryota</taxon>
        <taxon>Fungi</taxon>
        <taxon>Dikarya</taxon>
        <taxon>Ascomycota</taxon>
        <taxon>Pezizomycotina</taxon>
        <taxon>Sordariomycetes</taxon>
        <taxon>Sordariomycetidae</taxon>
        <taxon>Sordariales</taxon>
        <taxon>Chaetomiaceae</taxon>
        <taxon>Staphylotrichum</taxon>
    </lineage>
</organism>
<evidence type="ECO:0000256" key="1">
    <source>
        <dbReference type="SAM" id="MobiDB-lite"/>
    </source>
</evidence>
<dbReference type="GO" id="GO:0001181">
    <property type="term" value="F:RNA polymerase I general transcription initiation factor activity"/>
    <property type="evidence" value="ECO:0007669"/>
    <property type="project" value="InterPro"/>
</dbReference>
<dbReference type="GO" id="GO:0017025">
    <property type="term" value="F:TBP-class protein binding"/>
    <property type="evidence" value="ECO:0007669"/>
    <property type="project" value="TreeGrafter"/>
</dbReference>
<sequence>MSTASPIPHRKRKRAPSSTSTSTTAVINPLSHPPDTLRQFALAGHPVDQPLPSKLHPGFPHRAPRVRSRGGSKHTLPDADSDSDSANLTLPRPRPPPSSSSPSAPLTAASDADIDTATEHEPDSGWETTTSTATSTARTSRTRRGKDIDRRAQSHRARLGLLTTLLRRALAQGDVATARRAFGLLARARVRGRKVDLRWEGFWEVGVEVLMREADASSAGGENGAMGWGEEYSEAGRLGMFLRFLMQQYPYSRQHVASSAGSAVGFRVALFAGEMEGVWEGQRRGLERFRGEEEDEVMGGFDDEEVDGDHERGRAQLEDDEDHLRGVSQHERRLRRRENELRLEALRRMTDLAQRMDTAMETVPFSRDPELLRLRAMVALYVGDLSVPPPPRSQVEEVEGKRARGLHRGKARELLLGVKERAGRLKEHDELLLRELESDDEEEDGDGSDEGPSVLPMFSSMDL</sequence>
<comment type="caution">
    <text evidence="2">The sequence shown here is derived from an EMBL/GenBank/DDBJ whole genome shotgun (WGS) entry which is preliminary data.</text>
</comment>
<feature type="region of interest" description="Disordered" evidence="1">
    <location>
        <begin position="300"/>
        <end position="331"/>
    </location>
</feature>
<dbReference type="AlphaFoldDB" id="A0AAN6RPJ3"/>
<reference evidence="2" key="1">
    <citation type="journal article" date="2023" name="Mol. Phylogenet. Evol.">
        <title>Genome-scale phylogeny and comparative genomics of the fungal order Sordariales.</title>
        <authorList>
            <person name="Hensen N."/>
            <person name="Bonometti L."/>
            <person name="Westerberg I."/>
            <person name="Brannstrom I.O."/>
            <person name="Guillou S."/>
            <person name="Cros-Aarteil S."/>
            <person name="Calhoun S."/>
            <person name="Haridas S."/>
            <person name="Kuo A."/>
            <person name="Mondo S."/>
            <person name="Pangilinan J."/>
            <person name="Riley R."/>
            <person name="LaButti K."/>
            <person name="Andreopoulos B."/>
            <person name="Lipzen A."/>
            <person name="Chen C."/>
            <person name="Yan M."/>
            <person name="Daum C."/>
            <person name="Ng V."/>
            <person name="Clum A."/>
            <person name="Steindorff A."/>
            <person name="Ohm R.A."/>
            <person name="Martin F."/>
            <person name="Silar P."/>
            <person name="Natvig D.O."/>
            <person name="Lalanne C."/>
            <person name="Gautier V."/>
            <person name="Ament-Velasquez S.L."/>
            <person name="Kruys A."/>
            <person name="Hutchinson M.I."/>
            <person name="Powell A.J."/>
            <person name="Barry K."/>
            <person name="Miller A.N."/>
            <person name="Grigoriev I.V."/>
            <person name="Debuchy R."/>
            <person name="Gladieux P."/>
            <person name="Hiltunen Thoren M."/>
            <person name="Johannesson H."/>
        </authorList>
    </citation>
    <scope>NUCLEOTIDE SEQUENCE</scope>
    <source>
        <strain evidence="2">CBS 103.79</strain>
    </source>
</reference>
<keyword evidence="3" id="KW-1185">Reference proteome</keyword>
<keyword evidence="2" id="KW-0648">Protein biosynthesis</keyword>
<dbReference type="GO" id="GO:0070860">
    <property type="term" value="C:RNA polymerase I core factor complex"/>
    <property type="evidence" value="ECO:0007669"/>
    <property type="project" value="TreeGrafter"/>
</dbReference>
<feature type="region of interest" description="Disordered" evidence="1">
    <location>
        <begin position="1"/>
        <end position="152"/>
    </location>
</feature>
<accession>A0AAN6RPJ3</accession>
<dbReference type="GO" id="GO:0001164">
    <property type="term" value="F:RNA polymerase I core promoter sequence-specific DNA binding"/>
    <property type="evidence" value="ECO:0007669"/>
    <property type="project" value="InterPro"/>
</dbReference>
<reference evidence="2" key="2">
    <citation type="submission" date="2023-05" db="EMBL/GenBank/DDBJ databases">
        <authorList>
            <consortium name="Lawrence Berkeley National Laboratory"/>
            <person name="Steindorff A."/>
            <person name="Hensen N."/>
            <person name="Bonometti L."/>
            <person name="Westerberg I."/>
            <person name="Brannstrom I.O."/>
            <person name="Guillou S."/>
            <person name="Cros-Aarteil S."/>
            <person name="Calhoun S."/>
            <person name="Haridas S."/>
            <person name="Kuo A."/>
            <person name="Mondo S."/>
            <person name="Pangilinan J."/>
            <person name="Riley R."/>
            <person name="Labutti K."/>
            <person name="Andreopoulos B."/>
            <person name="Lipzen A."/>
            <person name="Chen C."/>
            <person name="Yanf M."/>
            <person name="Daum C."/>
            <person name="Ng V."/>
            <person name="Clum A."/>
            <person name="Ohm R."/>
            <person name="Martin F."/>
            <person name="Silar P."/>
            <person name="Natvig D."/>
            <person name="Lalanne C."/>
            <person name="Gautier V."/>
            <person name="Ament-Velasquez S.L."/>
            <person name="Kruys A."/>
            <person name="Hutchinson M.I."/>
            <person name="Powell A.J."/>
            <person name="Barry K."/>
            <person name="Miller A.N."/>
            <person name="Grigoriev I.V."/>
            <person name="Debuchy R."/>
            <person name="Gladieux P."/>
            <person name="Thoren M.H."/>
            <person name="Johannesson H."/>
        </authorList>
    </citation>
    <scope>NUCLEOTIDE SEQUENCE</scope>
    <source>
        <strain evidence="2">CBS 103.79</strain>
    </source>
</reference>
<proteinExistence type="predicted"/>
<dbReference type="EMBL" id="MU855968">
    <property type="protein sequence ID" value="KAK3898265.1"/>
    <property type="molecule type" value="Genomic_DNA"/>
</dbReference>
<evidence type="ECO:0000313" key="3">
    <source>
        <dbReference type="Proteomes" id="UP001303889"/>
    </source>
</evidence>
<dbReference type="Pfam" id="PF04090">
    <property type="entry name" value="Rrn11"/>
    <property type="match status" value="1"/>
</dbReference>
<feature type="compositionally biased region" description="Basic and acidic residues" evidence="1">
    <location>
        <begin position="309"/>
        <end position="331"/>
    </location>
</feature>
<dbReference type="PANTHER" id="PTHR28244:SF1">
    <property type="entry name" value="RNA POLYMERASE I-SPECIFIC TRANSCRIPTION INITIATION FACTOR RRN11"/>
    <property type="match status" value="1"/>
</dbReference>
<dbReference type="GO" id="GO:0003743">
    <property type="term" value="F:translation initiation factor activity"/>
    <property type="evidence" value="ECO:0007669"/>
    <property type="project" value="UniProtKB-KW"/>
</dbReference>
<feature type="region of interest" description="Disordered" evidence="1">
    <location>
        <begin position="429"/>
        <end position="463"/>
    </location>
</feature>
<feature type="compositionally biased region" description="Basic residues" evidence="1">
    <location>
        <begin position="62"/>
        <end position="72"/>
    </location>
</feature>
<keyword evidence="2" id="KW-0396">Initiation factor</keyword>
<dbReference type="InterPro" id="IPR007224">
    <property type="entry name" value="TIF_Rrn11"/>
</dbReference>
<protein>
    <submittedName>
        <fullName evidence="2">RNA polymerase I-specific transcription initiation factor rrn11</fullName>
    </submittedName>
</protein>
<feature type="compositionally biased region" description="Low complexity" evidence="1">
    <location>
        <begin position="128"/>
        <end position="139"/>
    </location>
</feature>
<name>A0AAN6RPJ3_9PEZI</name>
<dbReference type="Proteomes" id="UP001303889">
    <property type="component" value="Unassembled WGS sequence"/>
</dbReference>